<accession>A0A6A7A4Q0</accession>
<proteinExistence type="predicted"/>
<dbReference type="PROSITE" id="PS50294">
    <property type="entry name" value="WD_REPEATS_REGION"/>
    <property type="match status" value="1"/>
</dbReference>
<dbReference type="Gene3D" id="2.130.10.10">
    <property type="entry name" value="YVTN repeat-like/Quinoprotein amine dehydrogenase"/>
    <property type="match status" value="1"/>
</dbReference>
<feature type="repeat" description="WD" evidence="3">
    <location>
        <begin position="569"/>
        <end position="610"/>
    </location>
</feature>
<sequence length="625" mass="69844">MDGLSGAASVITVIDISAKITAACYQYYKAVKDAKDDIERVQRKVGDITHILEKLKLLYSQDKKRLSTTHGLKQVDKIVSTLEGYEQTFSLALQVDQTVLVLNIDQKLDLAKLQVAAGASFNSHNKEHNARCLPNTRIALLHKITQWAGDKGGKPIFWLSGMAGTGKSTIARTIAHDLVKHEPGMLAGIRKALDEDSAILQWALKDQFEKLILQPLKEIDQPSSQDFVRVVIIDALDECEQEQDIQVILQLLAQTKDLQPMPLRVLVTSRLELHIRLGFEEMPNGTYQDLVLHKVARSTIEHDIRLFLEHELSAIQKQRRLASGWPATQQILALVKLAVPLFIYATTVCRYIGTKEGDPEEYLNKVLRYPKAAFSQLDQTYLPVLDQLLGKQEEKDKEDWLHVFRGLVGSIVLLESPLSVGPLARLLQVPQKHVECRLNALHSVLSIPKGEHVPIRLLHLSFREFLVDPQKQGKSPFWVDEKSTHNKLASCCLELMSGLVGPGVLRSKINDGVVANSLSPELQYACRYWTSHRIQSKYLIRQAFIIQVLQQVNMLSTRGADWDACCSTLEGHSAWVSAVAFSPDGQLVASASSDSTVRLWEAATGTCRSTLGGPSRVHFAHDLFF</sequence>
<dbReference type="CDD" id="cd00009">
    <property type="entry name" value="AAA"/>
    <property type="match status" value="1"/>
</dbReference>
<evidence type="ECO:0000256" key="1">
    <source>
        <dbReference type="ARBA" id="ARBA00022574"/>
    </source>
</evidence>
<dbReference type="InterPro" id="IPR027417">
    <property type="entry name" value="P-loop_NTPase"/>
</dbReference>
<keyword evidence="6" id="KW-1185">Reference proteome</keyword>
<evidence type="ECO:0000313" key="6">
    <source>
        <dbReference type="Proteomes" id="UP000799424"/>
    </source>
</evidence>
<dbReference type="OrthoDB" id="674604at2759"/>
<organism evidence="5 6">
    <name type="scientific">Ophiobolus disseminans</name>
    <dbReference type="NCBI Taxonomy" id="1469910"/>
    <lineage>
        <taxon>Eukaryota</taxon>
        <taxon>Fungi</taxon>
        <taxon>Dikarya</taxon>
        <taxon>Ascomycota</taxon>
        <taxon>Pezizomycotina</taxon>
        <taxon>Dothideomycetes</taxon>
        <taxon>Pleosporomycetidae</taxon>
        <taxon>Pleosporales</taxon>
        <taxon>Pleosporineae</taxon>
        <taxon>Phaeosphaeriaceae</taxon>
        <taxon>Ophiobolus</taxon>
    </lineage>
</organism>
<dbReference type="InterPro" id="IPR015943">
    <property type="entry name" value="WD40/YVTN_repeat-like_dom_sf"/>
</dbReference>
<dbReference type="EMBL" id="MU006223">
    <property type="protein sequence ID" value="KAF2828126.1"/>
    <property type="molecule type" value="Genomic_DNA"/>
</dbReference>
<dbReference type="PROSITE" id="PS50082">
    <property type="entry name" value="WD_REPEATS_2"/>
    <property type="match status" value="1"/>
</dbReference>
<protein>
    <recommendedName>
        <fullName evidence="4">Nephrocystin 3-like N-terminal domain-containing protein</fullName>
    </recommendedName>
</protein>
<dbReference type="Pfam" id="PF00400">
    <property type="entry name" value="WD40"/>
    <property type="match status" value="1"/>
</dbReference>
<dbReference type="AlphaFoldDB" id="A0A6A7A4Q0"/>
<gene>
    <name evidence="5" type="ORF">CC86DRAFT_393276</name>
</gene>
<name>A0A6A7A4Q0_9PLEO</name>
<keyword evidence="1 3" id="KW-0853">WD repeat</keyword>
<evidence type="ECO:0000256" key="2">
    <source>
        <dbReference type="ARBA" id="ARBA00022737"/>
    </source>
</evidence>
<dbReference type="PANTHER" id="PTHR10039">
    <property type="entry name" value="AMELOGENIN"/>
    <property type="match status" value="1"/>
</dbReference>
<reference evidence="5" key="1">
    <citation type="journal article" date="2020" name="Stud. Mycol.">
        <title>101 Dothideomycetes genomes: a test case for predicting lifestyles and emergence of pathogens.</title>
        <authorList>
            <person name="Haridas S."/>
            <person name="Albert R."/>
            <person name="Binder M."/>
            <person name="Bloem J."/>
            <person name="Labutti K."/>
            <person name="Salamov A."/>
            <person name="Andreopoulos B."/>
            <person name="Baker S."/>
            <person name="Barry K."/>
            <person name="Bills G."/>
            <person name="Bluhm B."/>
            <person name="Cannon C."/>
            <person name="Castanera R."/>
            <person name="Culley D."/>
            <person name="Daum C."/>
            <person name="Ezra D."/>
            <person name="Gonzalez J."/>
            <person name="Henrissat B."/>
            <person name="Kuo A."/>
            <person name="Liang C."/>
            <person name="Lipzen A."/>
            <person name="Lutzoni F."/>
            <person name="Magnuson J."/>
            <person name="Mondo S."/>
            <person name="Nolan M."/>
            <person name="Ohm R."/>
            <person name="Pangilinan J."/>
            <person name="Park H.-J."/>
            <person name="Ramirez L."/>
            <person name="Alfaro M."/>
            <person name="Sun H."/>
            <person name="Tritt A."/>
            <person name="Yoshinaga Y."/>
            <person name="Zwiers L.-H."/>
            <person name="Turgeon B."/>
            <person name="Goodwin S."/>
            <person name="Spatafora J."/>
            <person name="Crous P."/>
            <person name="Grigoriev I."/>
        </authorList>
    </citation>
    <scope>NUCLEOTIDE SEQUENCE</scope>
    <source>
        <strain evidence="5">CBS 113818</strain>
    </source>
</reference>
<dbReference type="SUPFAM" id="SSF50978">
    <property type="entry name" value="WD40 repeat-like"/>
    <property type="match status" value="1"/>
</dbReference>
<dbReference type="Pfam" id="PF24883">
    <property type="entry name" value="NPHP3_N"/>
    <property type="match status" value="1"/>
</dbReference>
<dbReference type="Gene3D" id="3.40.50.300">
    <property type="entry name" value="P-loop containing nucleotide triphosphate hydrolases"/>
    <property type="match status" value="1"/>
</dbReference>
<feature type="domain" description="Nephrocystin 3-like N-terminal" evidence="4">
    <location>
        <begin position="170"/>
        <end position="270"/>
    </location>
</feature>
<keyword evidence="2" id="KW-0677">Repeat</keyword>
<evidence type="ECO:0000256" key="3">
    <source>
        <dbReference type="PROSITE-ProRule" id="PRU00221"/>
    </source>
</evidence>
<dbReference type="InterPro" id="IPR001680">
    <property type="entry name" value="WD40_rpt"/>
</dbReference>
<dbReference type="Proteomes" id="UP000799424">
    <property type="component" value="Unassembled WGS sequence"/>
</dbReference>
<dbReference type="InterPro" id="IPR056884">
    <property type="entry name" value="NPHP3-like_N"/>
</dbReference>
<dbReference type="InterPro" id="IPR019775">
    <property type="entry name" value="WD40_repeat_CS"/>
</dbReference>
<evidence type="ECO:0000259" key="4">
    <source>
        <dbReference type="Pfam" id="PF24883"/>
    </source>
</evidence>
<dbReference type="InterPro" id="IPR036322">
    <property type="entry name" value="WD40_repeat_dom_sf"/>
</dbReference>
<dbReference type="SUPFAM" id="SSF52540">
    <property type="entry name" value="P-loop containing nucleoside triphosphate hydrolases"/>
    <property type="match status" value="1"/>
</dbReference>
<dbReference type="PROSITE" id="PS00678">
    <property type="entry name" value="WD_REPEATS_1"/>
    <property type="match status" value="1"/>
</dbReference>
<dbReference type="SMART" id="SM00320">
    <property type="entry name" value="WD40"/>
    <property type="match status" value="1"/>
</dbReference>
<evidence type="ECO:0000313" key="5">
    <source>
        <dbReference type="EMBL" id="KAF2828126.1"/>
    </source>
</evidence>